<organism evidence="1 2">
    <name type="scientific">Candidatus Sungiibacteriota bacterium</name>
    <dbReference type="NCBI Taxonomy" id="2750080"/>
    <lineage>
        <taxon>Bacteria</taxon>
        <taxon>Candidatus Sungiibacteriota</taxon>
    </lineage>
</organism>
<name>A0A932VR86_9BACT</name>
<reference evidence="1" key="1">
    <citation type="submission" date="2020-07" db="EMBL/GenBank/DDBJ databases">
        <title>Huge and variable diversity of episymbiotic CPR bacteria and DPANN archaea in groundwater ecosystems.</title>
        <authorList>
            <person name="He C.Y."/>
            <person name="Keren R."/>
            <person name="Whittaker M."/>
            <person name="Farag I.F."/>
            <person name="Doudna J."/>
            <person name="Cate J.H.D."/>
            <person name="Banfield J.F."/>
        </authorList>
    </citation>
    <scope>NUCLEOTIDE SEQUENCE</scope>
    <source>
        <strain evidence="1">NC_groundwater_973_Pr1_S-0.2um_54_13</strain>
    </source>
</reference>
<protein>
    <submittedName>
        <fullName evidence="1">Uncharacterized protein</fullName>
    </submittedName>
</protein>
<dbReference type="AlphaFoldDB" id="A0A932VR86"/>
<accession>A0A932VR86</accession>
<evidence type="ECO:0000313" key="2">
    <source>
        <dbReference type="Proteomes" id="UP000753196"/>
    </source>
</evidence>
<gene>
    <name evidence="1" type="ORF">HY221_01655</name>
</gene>
<sequence>VGNSTTRDITAKAIYTNDWFRVNGANGIYWQDYAGGWQMTDSIYIRSYNSKPVLLPYLVDQDNTDYYLNPKCLCGGILEFPHGLYRERLQDRVAVRTRRDGSDCVPLGKSVQPADDRRNVYSLGRYMEWS</sequence>
<evidence type="ECO:0000313" key="1">
    <source>
        <dbReference type="EMBL" id="MBI3631018.1"/>
    </source>
</evidence>
<dbReference type="Proteomes" id="UP000753196">
    <property type="component" value="Unassembled WGS sequence"/>
</dbReference>
<proteinExistence type="predicted"/>
<comment type="caution">
    <text evidence="1">The sequence shown here is derived from an EMBL/GenBank/DDBJ whole genome shotgun (WGS) entry which is preliminary data.</text>
</comment>
<dbReference type="EMBL" id="JACQCR010000035">
    <property type="protein sequence ID" value="MBI3631018.1"/>
    <property type="molecule type" value="Genomic_DNA"/>
</dbReference>
<feature type="non-terminal residue" evidence="1">
    <location>
        <position position="1"/>
    </location>
</feature>